<evidence type="ECO:0000313" key="4">
    <source>
        <dbReference type="RefSeq" id="XP_015038988.1"/>
    </source>
</evidence>
<dbReference type="Proteomes" id="UP000001819">
    <property type="component" value="Chromosome 3"/>
</dbReference>
<dbReference type="PANTHER" id="PTHR46536">
    <property type="entry name" value="ARL14 EFFECTOR PROTEIN"/>
    <property type="match status" value="1"/>
</dbReference>
<reference evidence="3" key="1">
    <citation type="submission" date="2024-06" db="UniProtKB">
        <authorList>
            <consortium name="RefSeq"/>
        </authorList>
    </citation>
    <scope>NUCLEOTIDE SEQUENCE [LARGE SCALE GENOMIC DNA]</scope>
    <source>
        <strain evidence="3">MV2-25</strain>
    </source>
</reference>
<feature type="domain" description="ARF7 effector protein C-terminal" evidence="2">
    <location>
        <begin position="27"/>
        <end position="105"/>
    </location>
</feature>
<evidence type="ECO:0000313" key="3">
    <source>
        <dbReference type="Proteomes" id="UP000001819"/>
    </source>
</evidence>
<keyword evidence="3" id="KW-1185">Reference proteome</keyword>
<dbReference type="KEGG" id="dpo:26532816"/>
<dbReference type="InParanoid" id="A0A6I8VDJ6"/>
<organism evidence="3 4">
    <name type="scientific">Drosophila pseudoobscura pseudoobscura</name>
    <name type="common">Fruit fly</name>
    <dbReference type="NCBI Taxonomy" id="46245"/>
    <lineage>
        <taxon>Eukaryota</taxon>
        <taxon>Metazoa</taxon>
        <taxon>Ecdysozoa</taxon>
        <taxon>Arthropoda</taxon>
        <taxon>Hexapoda</taxon>
        <taxon>Insecta</taxon>
        <taxon>Pterygota</taxon>
        <taxon>Neoptera</taxon>
        <taxon>Endopterygota</taxon>
        <taxon>Diptera</taxon>
        <taxon>Brachycera</taxon>
        <taxon>Muscomorpha</taxon>
        <taxon>Ephydroidea</taxon>
        <taxon>Drosophilidae</taxon>
        <taxon>Drosophila</taxon>
        <taxon>Sophophora</taxon>
    </lineage>
</organism>
<evidence type="ECO:0000259" key="2">
    <source>
        <dbReference type="Pfam" id="PF14949"/>
    </source>
</evidence>
<dbReference type="RefSeq" id="XP_015038988.1">
    <property type="nucleotide sequence ID" value="XM_015183502.2"/>
</dbReference>
<dbReference type="FunCoup" id="A0A6I8VDJ6">
    <property type="interactions" value="5"/>
</dbReference>
<evidence type="ECO:0000256" key="1">
    <source>
        <dbReference type="SAM" id="MobiDB-lite"/>
    </source>
</evidence>
<gene>
    <name evidence="4" type="primary">LOC26532816</name>
</gene>
<sequence>MSSDIDPDYSTRRNLRQRQTKTSNDDNVAIESEKHKRKGKKRGQNYGKNSAYDEYGIIRYNGLDICDCMSEECDGCWYECPSCGSTRCGPTCRANRKFFYEGMNHDGKDLSITNKFLPK</sequence>
<accession>A0A6I8VDJ6</accession>
<dbReference type="AlphaFoldDB" id="A0A6I8VDJ6"/>
<reference evidence="4" key="2">
    <citation type="submission" date="2025-08" db="UniProtKB">
        <authorList>
            <consortium name="RefSeq"/>
        </authorList>
    </citation>
    <scope>IDENTIFICATION</scope>
    <source>
        <strain evidence="4">MV-25-SWS-2005</strain>
        <tissue evidence="4">Whole body</tissue>
    </source>
</reference>
<dbReference type="InterPro" id="IPR029264">
    <property type="entry name" value="ARF7EP_C"/>
</dbReference>
<name>A0A6I8VDJ6_DROPS</name>
<dbReference type="GeneID" id="26532816"/>
<dbReference type="PANTHER" id="PTHR46536:SF3">
    <property type="entry name" value="ARF7 EFFECTOR PROTEIN C-TERMINAL DOMAIN-CONTAINING PROTEIN"/>
    <property type="match status" value="1"/>
</dbReference>
<dbReference type="Bgee" id="FBgn0271803">
    <property type="expression patterns" value="Expressed in female reproductive system and 2 other cell types or tissues"/>
</dbReference>
<proteinExistence type="predicted"/>
<protein>
    <submittedName>
        <fullName evidence="4">ARL14 effector protein</fullName>
    </submittedName>
</protein>
<feature type="region of interest" description="Disordered" evidence="1">
    <location>
        <begin position="1"/>
        <end position="48"/>
    </location>
</feature>
<dbReference type="Pfam" id="PF14949">
    <property type="entry name" value="ARF7EP_C"/>
    <property type="match status" value="1"/>
</dbReference>